<dbReference type="Proteomes" id="UP000463224">
    <property type="component" value="Unassembled WGS sequence"/>
</dbReference>
<sequence length="102" mass="10902">MRQLLVSDDHNRDNGGGEGADMESLGVFLRHLAFNLQVAALVVVCLSLMMTLGALMGAGLFWLSLALDPILGQWAILVVLIVLMAISAIIVAVVRSAIEMLK</sequence>
<feature type="transmembrane region" description="Helical" evidence="1">
    <location>
        <begin position="74"/>
        <end position="94"/>
    </location>
</feature>
<protein>
    <submittedName>
        <fullName evidence="2">Uncharacterized protein</fullName>
    </submittedName>
</protein>
<accession>A0A844QJK1</accession>
<keyword evidence="1" id="KW-0812">Transmembrane</keyword>
<gene>
    <name evidence="2" type="ORF">GN330_22730</name>
</gene>
<reference evidence="2 3" key="1">
    <citation type="submission" date="2019-12" db="EMBL/GenBank/DDBJ databases">
        <title>Nitratireductor arenosus sp. nov., Isolated from sea sand, Jeju island, South Korea.</title>
        <authorList>
            <person name="Kim W."/>
        </authorList>
    </citation>
    <scope>NUCLEOTIDE SEQUENCE [LARGE SCALE GENOMIC DNA]</scope>
    <source>
        <strain evidence="2 3">CAU 1489</strain>
    </source>
</reference>
<feature type="transmembrane region" description="Helical" evidence="1">
    <location>
        <begin position="38"/>
        <end position="62"/>
    </location>
</feature>
<dbReference type="RefSeq" id="WP_156715912.1">
    <property type="nucleotide sequence ID" value="NZ_WPHG01000010.1"/>
</dbReference>
<comment type="caution">
    <text evidence="2">The sequence shown here is derived from an EMBL/GenBank/DDBJ whole genome shotgun (WGS) entry which is preliminary data.</text>
</comment>
<evidence type="ECO:0000313" key="2">
    <source>
        <dbReference type="EMBL" id="MVB00067.1"/>
    </source>
</evidence>
<keyword evidence="3" id="KW-1185">Reference proteome</keyword>
<name>A0A844QJK1_9HYPH</name>
<evidence type="ECO:0000256" key="1">
    <source>
        <dbReference type="SAM" id="Phobius"/>
    </source>
</evidence>
<keyword evidence="1" id="KW-0472">Membrane</keyword>
<evidence type="ECO:0000313" key="3">
    <source>
        <dbReference type="Proteomes" id="UP000463224"/>
    </source>
</evidence>
<organism evidence="2 3">
    <name type="scientific">Nitratireductor arenosus</name>
    <dbReference type="NCBI Taxonomy" id="2682096"/>
    <lineage>
        <taxon>Bacteria</taxon>
        <taxon>Pseudomonadati</taxon>
        <taxon>Pseudomonadota</taxon>
        <taxon>Alphaproteobacteria</taxon>
        <taxon>Hyphomicrobiales</taxon>
        <taxon>Phyllobacteriaceae</taxon>
        <taxon>Nitratireductor</taxon>
    </lineage>
</organism>
<keyword evidence="1" id="KW-1133">Transmembrane helix</keyword>
<dbReference type="EMBL" id="WPHG01000010">
    <property type="protein sequence ID" value="MVB00067.1"/>
    <property type="molecule type" value="Genomic_DNA"/>
</dbReference>
<dbReference type="AlphaFoldDB" id="A0A844QJK1"/>
<proteinExistence type="predicted"/>